<dbReference type="CDD" id="cd06583">
    <property type="entry name" value="PGRP"/>
    <property type="match status" value="1"/>
</dbReference>
<evidence type="ECO:0000313" key="3">
    <source>
        <dbReference type="EMBL" id="EKD66611.1"/>
    </source>
</evidence>
<dbReference type="PANTHER" id="PTHR11022:SF41">
    <property type="entry name" value="PEPTIDOGLYCAN-RECOGNITION PROTEIN LC-RELATED"/>
    <property type="match status" value="1"/>
</dbReference>
<evidence type="ECO:0000256" key="1">
    <source>
        <dbReference type="ARBA" id="ARBA00007553"/>
    </source>
</evidence>
<protein>
    <submittedName>
        <fullName evidence="3">N-acetylmuramoyl-L-alanine amidase</fullName>
    </submittedName>
</protein>
<dbReference type="InterPro" id="IPR002502">
    <property type="entry name" value="Amidase_domain"/>
</dbReference>
<dbReference type="SUPFAM" id="SSF55846">
    <property type="entry name" value="N-acetylmuramoyl-L-alanine amidase-like"/>
    <property type="match status" value="1"/>
</dbReference>
<accession>K2AXX3</accession>
<dbReference type="InterPro" id="IPR015510">
    <property type="entry name" value="PGRP"/>
</dbReference>
<dbReference type="InterPro" id="IPR036505">
    <property type="entry name" value="Amidase/PGRP_sf"/>
</dbReference>
<dbReference type="SMART" id="SM00701">
    <property type="entry name" value="PGRP"/>
    <property type="match status" value="1"/>
</dbReference>
<name>K2AXX3_9BACT</name>
<dbReference type="GO" id="GO:0008270">
    <property type="term" value="F:zinc ion binding"/>
    <property type="evidence" value="ECO:0007669"/>
    <property type="project" value="InterPro"/>
</dbReference>
<dbReference type="GO" id="GO:0009253">
    <property type="term" value="P:peptidoglycan catabolic process"/>
    <property type="evidence" value="ECO:0007669"/>
    <property type="project" value="InterPro"/>
</dbReference>
<dbReference type="Pfam" id="PF01510">
    <property type="entry name" value="Amidase_2"/>
    <property type="match status" value="1"/>
</dbReference>
<dbReference type="EMBL" id="AMFJ01021615">
    <property type="protein sequence ID" value="EKD66611.1"/>
    <property type="molecule type" value="Genomic_DNA"/>
</dbReference>
<dbReference type="PANTHER" id="PTHR11022">
    <property type="entry name" value="PEPTIDOGLYCAN RECOGNITION PROTEIN"/>
    <property type="match status" value="1"/>
</dbReference>
<dbReference type="Gene3D" id="3.40.80.10">
    <property type="entry name" value="Peptidoglycan recognition protein-like"/>
    <property type="match status" value="1"/>
</dbReference>
<dbReference type="GO" id="GO:0008745">
    <property type="term" value="F:N-acetylmuramoyl-L-alanine amidase activity"/>
    <property type="evidence" value="ECO:0007669"/>
    <property type="project" value="InterPro"/>
</dbReference>
<comment type="caution">
    <text evidence="3">The sequence shown here is derived from an EMBL/GenBank/DDBJ whole genome shotgun (WGS) entry which is preliminary data.</text>
</comment>
<evidence type="ECO:0000259" key="2">
    <source>
        <dbReference type="SMART" id="SM00701"/>
    </source>
</evidence>
<sequence length="176" mass="21578">MNEMGCINKIIIHHTERNNDSPSFVTLRHKYLRRWEDIWYHYIIGNTRPFSKNGKVYHGRSEYFEWAHTIWHNKDSLWICLIGNFNKVIPSEEQLESLFKLLKDKIKKYQLTVNDILWHNEVFGTTKTCPWKFTDMAYIRWILRQDYSFCINDYIERVLEKNNPVWSIVRTFIWQK</sequence>
<feature type="domain" description="Peptidoglycan recognition protein family" evidence="2">
    <location>
        <begin position="1"/>
        <end position="123"/>
    </location>
</feature>
<proteinExistence type="inferred from homology"/>
<organism evidence="3">
    <name type="scientific">uncultured bacterium</name>
    <name type="common">gcode 4</name>
    <dbReference type="NCBI Taxonomy" id="1234023"/>
    <lineage>
        <taxon>Bacteria</taxon>
        <taxon>environmental samples</taxon>
    </lineage>
</organism>
<dbReference type="InterPro" id="IPR006619">
    <property type="entry name" value="PGRP_domain_met/bac"/>
</dbReference>
<comment type="similarity">
    <text evidence="1">Belongs to the N-acetylmuramoyl-L-alanine amidase 2 family.</text>
</comment>
<gene>
    <name evidence="3" type="ORF">ACD_49C00029G0039</name>
</gene>
<dbReference type="AlphaFoldDB" id="K2AXX3"/>
<reference evidence="3" key="1">
    <citation type="journal article" date="2012" name="Science">
        <title>Fermentation, hydrogen, and sulfur metabolism in multiple uncultivated bacterial phyla.</title>
        <authorList>
            <person name="Wrighton K.C."/>
            <person name="Thomas B.C."/>
            <person name="Sharon I."/>
            <person name="Miller C.S."/>
            <person name="Castelle C.J."/>
            <person name="VerBerkmoes N.C."/>
            <person name="Wilkins M.J."/>
            <person name="Hettich R.L."/>
            <person name="Lipton M.S."/>
            <person name="Williams K.H."/>
            <person name="Long P.E."/>
            <person name="Banfield J.F."/>
        </authorList>
    </citation>
    <scope>NUCLEOTIDE SEQUENCE [LARGE SCALE GENOMIC DNA]</scope>
</reference>